<proteinExistence type="inferred from homology"/>
<comment type="caution">
    <text evidence="9">The sequence shown here is derived from an EMBL/GenBank/DDBJ whole genome shotgun (WGS) entry which is preliminary data.</text>
</comment>
<dbReference type="Gene3D" id="3.40.50.300">
    <property type="entry name" value="P-loop containing nucleotide triphosphate hydrolases"/>
    <property type="match status" value="1"/>
</dbReference>
<sequence length="337" mass="36055">MAQAKRASTPKRAIPVLTHREVRPAGIVLVSGPEDYFAETAITRLRDVLRAESPDLEITEIEASGYSSGYLTTLVSPSLFFEPRLVIIRGVQQCTDALIADVVDYTKIPVDGATLVLRHGGGVRGKKLLDAVRAAKDVAVEIDCQKPKPSELVDVVVAEVRGAGRRIEPQAAALLVAAFNTDLAELIGAARQLLTVTSDTITDEHVDKYFGGRVETTGFKIADAALAGRVRDALALVRHGFSTGLHPVPIVSAVASKLRIMAKVQGLSGSDAQIASRAGASPWQVGQARRELRDWDDSSLGRAITLVAETDHAVKGGGKDPQFAVERMLRCIALRDV</sequence>
<evidence type="ECO:0000313" key="9">
    <source>
        <dbReference type="EMBL" id="KAB1636518.1"/>
    </source>
</evidence>
<keyword evidence="4" id="KW-0235">DNA replication</keyword>
<dbReference type="GO" id="GO:0006261">
    <property type="term" value="P:DNA-templated DNA replication"/>
    <property type="evidence" value="ECO:0007669"/>
    <property type="project" value="TreeGrafter"/>
</dbReference>
<gene>
    <name evidence="9" type="primary">holA</name>
    <name evidence="9" type="ORF">F8O03_16390</name>
</gene>
<evidence type="ECO:0000256" key="5">
    <source>
        <dbReference type="ARBA" id="ARBA00022932"/>
    </source>
</evidence>
<keyword evidence="2 9" id="KW-0808">Transferase</keyword>
<organism evidence="9 10">
    <name type="scientific">Pseudoclavibacter terrae</name>
    <dbReference type="NCBI Taxonomy" id="1530195"/>
    <lineage>
        <taxon>Bacteria</taxon>
        <taxon>Bacillati</taxon>
        <taxon>Actinomycetota</taxon>
        <taxon>Actinomycetes</taxon>
        <taxon>Micrococcales</taxon>
        <taxon>Microbacteriaceae</taxon>
        <taxon>Pseudoclavibacter</taxon>
    </lineage>
</organism>
<reference evidence="9 10" key="1">
    <citation type="submission" date="2019-09" db="EMBL/GenBank/DDBJ databases">
        <title>Phylogeny of genus Pseudoclavibacter and closely related genus.</title>
        <authorList>
            <person name="Li Y."/>
        </authorList>
    </citation>
    <scope>NUCLEOTIDE SEQUENCE [LARGE SCALE GENOMIC DNA]</scope>
    <source>
        <strain evidence="9 10">THG-MD12</strain>
    </source>
</reference>
<evidence type="ECO:0000256" key="7">
    <source>
        <dbReference type="ARBA" id="ARBA00049244"/>
    </source>
</evidence>
<evidence type="ECO:0000256" key="6">
    <source>
        <dbReference type="ARBA" id="ARBA00034754"/>
    </source>
</evidence>
<evidence type="ECO:0000256" key="3">
    <source>
        <dbReference type="ARBA" id="ARBA00022695"/>
    </source>
</evidence>
<dbReference type="InterPro" id="IPR005790">
    <property type="entry name" value="DNA_polIII_delta"/>
</dbReference>
<evidence type="ECO:0000313" key="10">
    <source>
        <dbReference type="Proteomes" id="UP000490386"/>
    </source>
</evidence>
<keyword evidence="10" id="KW-1185">Reference proteome</keyword>
<evidence type="ECO:0000259" key="8">
    <source>
        <dbReference type="Pfam" id="PF21694"/>
    </source>
</evidence>
<keyword evidence="5" id="KW-0239">DNA-directed DNA polymerase</keyword>
<feature type="domain" description="DNA polymerase III delta subunit-like C-terminal" evidence="8">
    <location>
        <begin position="217"/>
        <end position="329"/>
    </location>
</feature>
<dbReference type="InterPro" id="IPR048466">
    <property type="entry name" value="DNA_pol3_delta-like_C"/>
</dbReference>
<dbReference type="AlphaFoldDB" id="A0A7J5AYJ8"/>
<dbReference type="Proteomes" id="UP000490386">
    <property type="component" value="Unassembled WGS sequence"/>
</dbReference>
<dbReference type="RefSeq" id="WP_151424803.1">
    <property type="nucleotide sequence ID" value="NZ_CANKVH010000005.1"/>
</dbReference>
<dbReference type="PANTHER" id="PTHR34388:SF1">
    <property type="entry name" value="DNA POLYMERASE III SUBUNIT DELTA"/>
    <property type="match status" value="1"/>
</dbReference>
<dbReference type="InterPro" id="IPR027417">
    <property type="entry name" value="P-loop_NTPase"/>
</dbReference>
<protein>
    <recommendedName>
        <fullName evidence="1">DNA-directed DNA polymerase</fullName>
        <ecNumber evidence="1">2.7.7.7</ecNumber>
    </recommendedName>
</protein>
<dbReference type="GO" id="GO:0009360">
    <property type="term" value="C:DNA polymerase III complex"/>
    <property type="evidence" value="ECO:0007669"/>
    <property type="project" value="TreeGrafter"/>
</dbReference>
<dbReference type="EMBL" id="WBJX01000006">
    <property type="protein sequence ID" value="KAB1636518.1"/>
    <property type="molecule type" value="Genomic_DNA"/>
</dbReference>
<dbReference type="NCBIfam" id="TIGR01128">
    <property type="entry name" value="holA"/>
    <property type="match status" value="1"/>
</dbReference>
<dbReference type="Pfam" id="PF21694">
    <property type="entry name" value="DNA_pol3_delta_C"/>
    <property type="match status" value="1"/>
</dbReference>
<keyword evidence="3 9" id="KW-0548">Nucleotidyltransferase</keyword>
<accession>A0A7J5AYJ8</accession>
<dbReference type="GO" id="GO:0003887">
    <property type="term" value="F:DNA-directed DNA polymerase activity"/>
    <property type="evidence" value="ECO:0007669"/>
    <property type="project" value="UniProtKB-KW"/>
</dbReference>
<evidence type="ECO:0000256" key="1">
    <source>
        <dbReference type="ARBA" id="ARBA00012417"/>
    </source>
</evidence>
<comment type="similarity">
    <text evidence="6">Belongs to the DNA polymerase HolA subunit family.</text>
</comment>
<dbReference type="PANTHER" id="PTHR34388">
    <property type="entry name" value="DNA POLYMERASE III SUBUNIT DELTA"/>
    <property type="match status" value="1"/>
</dbReference>
<dbReference type="Gene3D" id="1.20.272.10">
    <property type="match status" value="1"/>
</dbReference>
<dbReference type="EC" id="2.7.7.7" evidence="1"/>
<dbReference type="OrthoDB" id="8478864at2"/>
<dbReference type="GO" id="GO:0003677">
    <property type="term" value="F:DNA binding"/>
    <property type="evidence" value="ECO:0007669"/>
    <property type="project" value="InterPro"/>
</dbReference>
<evidence type="ECO:0000256" key="2">
    <source>
        <dbReference type="ARBA" id="ARBA00022679"/>
    </source>
</evidence>
<name>A0A7J5AYJ8_9MICO</name>
<dbReference type="SUPFAM" id="SSF48019">
    <property type="entry name" value="post-AAA+ oligomerization domain-like"/>
    <property type="match status" value="1"/>
</dbReference>
<dbReference type="SUPFAM" id="SSF52540">
    <property type="entry name" value="P-loop containing nucleoside triphosphate hydrolases"/>
    <property type="match status" value="1"/>
</dbReference>
<dbReference type="InterPro" id="IPR008921">
    <property type="entry name" value="DNA_pol3_clamp-load_cplx_C"/>
</dbReference>
<evidence type="ECO:0000256" key="4">
    <source>
        <dbReference type="ARBA" id="ARBA00022705"/>
    </source>
</evidence>
<comment type="catalytic activity">
    <reaction evidence="7">
        <text>DNA(n) + a 2'-deoxyribonucleoside 5'-triphosphate = DNA(n+1) + diphosphate</text>
        <dbReference type="Rhea" id="RHEA:22508"/>
        <dbReference type="Rhea" id="RHEA-COMP:17339"/>
        <dbReference type="Rhea" id="RHEA-COMP:17340"/>
        <dbReference type="ChEBI" id="CHEBI:33019"/>
        <dbReference type="ChEBI" id="CHEBI:61560"/>
        <dbReference type="ChEBI" id="CHEBI:173112"/>
        <dbReference type="EC" id="2.7.7.7"/>
    </reaction>
</comment>